<dbReference type="PANTHER" id="PTHR31632">
    <property type="entry name" value="IRON TRANSPORTER FTH1"/>
    <property type="match status" value="1"/>
</dbReference>
<dbReference type="EMBL" id="JAOCFT010000001">
    <property type="protein sequence ID" value="MDH1897719.1"/>
    <property type="molecule type" value="Genomic_DNA"/>
</dbReference>
<feature type="transmembrane region" description="Helical" evidence="6">
    <location>
        <begin position="71"/>
        <end position="91"/>
    </location>
</feature>
<feature type="transmembrane region" description="Helical" evidence="6">
    <location>
        <begin position="246"/>
        <end position="264"/>
    </location>
</feature>
<keyword evidence="3 6" id="KW-0812">Transmembrane</keyword>
<proteinExistence type="inferred from homology"/>
<dbReference type="InterPro" id="IPR004923">
    <property type="entry name" value="FTR1/Fip1/EfeU"/>
</dbReference>
<evidence type="ECO:0000313" key="8">
    <source>
        <dbReference type="Proteomes" id="UP001160758"/>
    </source>
</evidence>
<dbReference type="Pfam" id="PF03239">
    <property type="entry name" value="FTR1"/>
    <property type="match status" value="1"/>
</dbReference>
<dbReference type="Proteomes" id="UP001160758">
    <property type="component" value="Unassembled WGS sequence"/>
</dbReference>
<comment type="subcellular location">
    <subcellularLocation>
        <location evidence="1">Membrane</location>
        <topology evidence="1">Multi-pass membrane protein</topology>
    </subcellularLocation>
</comment>
<sequence length="279" mass="30415">MFASFLITLREGLEAFLLVGISLSYLAKLGASRYNKFIYLGVGLGLVASLVIAFLFQVVVSQFESERYNHLLMAGILIFATLVLTYMAIWMQKQAKSQVGAMTARIDAAIDGGNLFGLVLLAFLAVMREGFETVLFFSALVYSGQGVDLHQGLMGALAGLLVSVVLVWGLLRSTRKVALAPFFRWTGLLIIIIAAGLLSSAVNMLQAADVITFWTTPVFNISHILDDKGVFGTFLRALFGYNASPAGLQLLTWASYLIIFVTLWHRSYRPQGSAAPTRG</sequence>
<reference evidence="7" key="1">
    <citation type="submission" date="2022-09" db="EMBL/GenBank/DDBJ databases">
        <title>Intensive care unit water sources are persistently colonized with multi-drug resistant bacteria and are the site of extensive horizontal gene transfer of antibiotic resistance genes.</title>
        <authorList>
            <person name="Diorio-Toth L."/>
        </authorList>
    </citation>
    <scope>NUCLEOTIDE SEQUENCE</scope>
    <source>
        <strain evidence="7">GD03796</strain>
    </source>
</reference>
<organism evidence="7 8">
    <name type="scientific">Aeromonas caviae</name>
    <name type="common">Aeromonas punctata</name>
    <dbReference type="NCBI Taxonomy" id="648"/>
    <lineage>
        <taxon>Bacteria</taxon>
        <taxon>Pseudomonadati</taxon>
        <taxon>Pseudomonadota</taxon>
        <taxon>Gammaproteobacteria</taxon>
        <taxon>Aeromonadales</taxon>
        <taxon>Aeromonadaceae</taxon>
        <taxon>Aeromonas</taxon>
    </lineage>
</organism>
<gene>
    <name evidence="7" type="ORF">N5I07_09080</name>
</gene>
<evidence type="ECO:0000256" key="6">
    <source>
        <dbReference type="SAM" id="Phobius"/>
    </source>
</evidence>
<feature type="transmembrane region" description="Helical" evidence="6">
    <location>
        <begin position="37"/>
        <end position="59"/>
    </location>
</feature>
<evidence type="ECO:0000256" key="2">
    <source>
        <dbReference type="ARBA" id="ARBA00008333"/>
    </source>
</evidence>
<feature type="transmembrane region" description="Helical" evidence="6">
    <location>
        <begin position="12"/>
        <end position="30"/>
    </location>
</feature>
<dbReference type="RefSeq" id="WP_043155619.1">
    <property type="nucleotide sequence ID" value="NZ_AP022214.1"/>
</dbReference>
<evidence type="ECO:0000256" key="5">
    <source>
        <dbReference type="ARBA" id="ARBA00023136"/>
    </source>
</evidence>
<evidence type="ECO:0000313" key="7">
    <source>
        <dbReference type="EMBL" id="MDH1897719.1"/>
    </source>
</evidence>
<keyword evidence="4 6" id="KW-1133">Transmembrane helix</keyword>
<accession>A0AA42VB44</accession>
<dbReference type="AlphaFoldDB" id="A0AA42VB44"/>
<evidence type="ECO:0000256" key="3">
    <source>
        <dbReference type="ARBA" id="ARBA00022692"/>
    </source>
</evidence>
<dbReference type="PANTHER" id="PTHR31632:SF2">
    <property type="entry name" value="PLASMA MEMBRANE IRON PERMEASE"/>
    <property type="match status" value="1"/>
</dbReference>
<dbReference type="GO" id="GO:0033573">
    <property type="term" value="C:high-affinity iron permease complex"/>
    <property type="evidence" value="ECO:0007669"/>
    <property type="project" value="InterPro"/>
</dbReference>
<protein>
    <submittedName>
        <fullName evidence="7">FTR1 family protein</fullName>
    </submittedName>
</protein>
<dbReference type="GO" id="GO:0015093">
    <property type="term" value="F:ferrous iron transmembrane transporter activity"/>
    <property type="evidence" value="ECO:0007669"/>
    <property type="project" value="TreeGrafter"/>
</dbReference>
<keyword evidence="5 6" id="KW-0472">Membrane</keyword>
<name>A0AA42VB44_AERCA</name>
<feature type="transmembrane region" description="Helical" evidence="6">
    <location>
        <begin position="183"/>
        <end position="205"/>
    </location>
</feature>
<feature type="transmembrane region" description="Helical" evidence="6">
    <location>
        <begin position="112"/>
        <end position="131"/>
    </location>
</feature>
<evidence type="ECO:0000256" key="1">
    <source>
        <dbReference type="ARBA" id="ARBA00004141"/>
    </source>
</evidence>
<comment type="caution">
    <text evidence="7">The sequence shown here is derived from an EMBL/GenBank/DDBJ whole genome shotgun (WGS) entry which is preliminary data.</text>
</comment>
<evidence type="ECO:0000256" key="4">
    <source>
        <dbReference type="ARBA" id="ARBA00022989"/>
    </source>
</evidence>
<comment type="similarity">
    <text evidence="2">Belongs to the oxidase-dependent Fe transporter (OFeT) (TC 9.A.10.1) family.</text>
</comment>
<feature type="transmembrane region" description="Helical" evidence="6">
    <location>
        <begin position="151"/>
        <end position="171"/>
    </location>
</feature>